<organism evidence="1 2">
    <name type="scientific">Parendozoicomonas callyspongiae</name>
    <dbReference type="NCBI Taxonomy" id="2942213"/>
    <lineage>
        <taxon>Bacteria</taxon>
        <taxon>Pseudomonadati</taxon>
        <taxon>Pseudomonadota</taxon>
        <taxon>Gammaproteobacteria</taxon>
        <taxon>Oceanospirillales</taxon>
        <taxon>Endozoicomonadaceae</taxon>
        <taxon>Parendozoicomonas</taxon>
    </lineage>
</organism>
<dbReference type="PANTHER" id="PTHR40691:SF3">
    <property type="entry name" value="(NA+)-NQR MATURATION NQRM"/>
    <property type="match status" value="1"/>
</dbReference>
<dbReference type="EMBL" id="JAMFLX010000008">
    <property type="protein sequence ID" value="MCL6269824.1"/>
    <property type="molecule type" value="Genomic_DNA"/>
</dbReference>
<evidence type="ECO:0000313" key="2">
    <source>
        <dbReference type="Proteomes" id="UP001203338"/>
    </source>
</evidence>
<gene>
    <name evidence="1" type="primary">nqrM</name>
    <name evidence="1" type="ORF">M3P05_07705</name>
</gene>
<keyword evidence="2" id="KW-1185">Reference proteome</keyword>
<comment type="caution">
    <text evidence="1">The sequence shown here is derived from an EMBL/GenBank/DDBJ whole genome shotgun (WGS) entry which is preliminary data.</text>
</comment>
<dbReference type="Pfam" id="PF04400">
    <property type="entry name" value="NqrM"/>
    <property type="match status" value="1"/>
</dbReference>
<dbReference type="PANTHER" id="PTHR40691">
    <property type="entry name" value="(NA+)-NQR MATURATION NQRM"/>
    <property type="match status" value="1"/>
</dbReference>
<evidence type="ECO:0000313" key="1">
    <source>
        <dbReference type="EMBL" id="MCL6269824.1"/>
    </source>
</evidence>
<proteinExistence type="predicted"/>
<accession>A0ABT0PEK9</accession>
<dbReference type="Proteomes" id="UP001203338">
    <property type="component" value="Unassembled WGS sequence"/>
</dbReference>
<protein>
    <submittedName>
        <fullName evidence="1">(Na+)-NQR maturation NqrM</fullName>
    </submittedName>
</protein>
<name>A0ABT0PEK9_9GAMM</name>
<dbReference type="RefSeq" id="WP_249698918.1">
    <property type="nucleotide sequence ID" value="NZ_JAMFLX010000008.1"/>
</dbReference>
<sequence>MTVTLLTFGILLLIIAGMAVGVIFSNKPIAGSCGGLGNLGLKESCPICGGDSDDQKPPANIEGLFYDAAKDEAAEN</sequence>
<reference evidence="1 2" key="1">
    <citation type="submission" date="2022-05" db="EMBL/GenBank/DDBJ databases">
        <authorList>
            <person name="Park J.-S."/>
        </authorList>
    </citation>
    <scope>NUCLEOTIDE SEQUENCE [LARGE SCALE GENOMIC DNA]</scope>
    <source>
        <strain evidence="1 2">2012CJ34-2</strain>
    </source>
</reference>
<dbReference type="InterPro" id="IPR007495">
    <property type="entry name" value="NqrM"/>
</dbReference>